<keyword evidence="1" id="KW-0444">Lipid biosynthesis</keyword>
<dbReference type="PANTHER" id="PTHR11011">
    <property type="entry name" value="MALE STERILITY PROTEIN 2-RELATED"/>
    <property type="match status" value="1"/>
</dbReference>
<comment type="catalytic activity">
    <reaction evidence="1">
        <text>a long-chain fatty acyl-CoA + 2 NADPH + 2 H(+) = a long-chain primary fatty alcohol + 2 NADP(+) + CoA</text>
        <dbReference type="Rhea" id="RHEA:52716"/>
        <dbReference type="ChEBI" id="CHEBI:15378"/>
        <dbReference type="ChEBI" id="CHEBI:57287"/>
        <dbReference type="ChEBI" id="CHEBI:57783"/>
        <dbReference type="ChEBI" id="CHEBI:58349"/>
        <dbReference type="ChEBI" id="CHEBI:77396"/>
        <dbReference type="ChEBI" id="CHEBI:83139"/>
        <dbReference type="EC" id="1.2.1.84"/>
    </reaction>
</comment>
<dbReference type="GO" id="GO:0005777">
    <property type="term" value="C:peroxisome"/>
    <property type="evidence" value="ECO:0007669"/>
    <property type="project" value="TreeGrafter"/>
</dbReference>
<dbReference type="InterPro" id="IPR026055">
    <property type="entry name" value="FAR"/>
</dbReference>
<dbReference type="GO" id="GO:0035336">
    <property type="term" value="P:long-chain fatty-acyl-CoA metabolic process"/>
    <property type="evidence" value="ECO:0007669"/>
    <property type="project" value="TreeGrafter"/>
</dbReference>
<dbReference type="EMBL" id="UFQT01000095">
    <property type="protein sequence ID" value="SSX19700.1"/>
    <property type="molecule type" value="Genomic_DNA"/>
</dbReference>
<dbReference type="GO" id="GO:0080019">
    <property type="term" value="F:alcohol-forming very long-chain fatty acyl-CoA reductase activity"/>
    <property type="evidence" value="ECO:0007669"/>
    <property type="project" value="InterPro"/>
</dbReference>
<dbReference type="VEuPathDB" id="VectorBase:CSON015336"/>
<sequence>MSSQVADFYRNKNVFLTGGTGFLGIAVIEKLLRCCPEVGKIYLLVRSKKGKSIESRIEDLTRNPIFERLIEEKSGSIFSKLVAVTGDVGQENLGLSQNDRQTLIENVNVVIHSAATLDFNETLLVHVSSAYVNSYLLETEEVLYPPPTDAEKLIDLVNKSTDEELEKLTPSILKDHPNTYTITKHLAEHEVNKCASKFPCGIVRPSMITAAWHEPVPGWTISKNGPQGFLMGASKGVVRRLPVGRSTIYDYIPVDVVVNQILVTAWYVDSKRTGSLTIFHATSSTCNPFRWEAVAENISEYLHSNPMRSAVSKFKIPFIIDNVQNFCYLSAFLTSNIFGFTLKSNWWTSNIDTTSQEYLEFIKSFGKVHFY</sequence>
<dbReference type="InterPro" id="IPR013120">
    <property type="entry name" value="FAR_NAD-bd"/>
</dbReference>
<keyword evidence="1" id="KW-0521">NADP</keyword>
<reference evidence="3" key="1">
    <citation type="submission" date="2018-07" db="EMBL/GenBank/DDBJ databases">
        <authorList>
            <person name="Quirk P.G."/>
            <person name="Krulwich T.A."/>
        </authorList>
    </citation>
    <scope>NUCLEOTIDE SEQUENCE</scope>
</reference>
<evidence type="ECO:0000259" key="2">
    <source>
        <dbReference type="Pfam" id="PF07993"/>
    </source>
</evidence>
<dbReference type="CDD" id="cd05236">
    <property type="entry name" value="FAR-N_SDR_e"/>
    <property type="match status" value="1"/>
</dbReference>
<gene>
    <name evidence="3" type="primary">CSON015336</name>
</gene>
<keyword evidence="1" id="KW-0443">Lipid metabolism</keyword>
<name>A0A336LP59_CULSO</name>
<evidence type="ECO:0000256" key="1">
    <source>
        <dbReference type="RuleBase" id="RU363097"/>
    </source>
</evidence>
<keyword evidence="1" id="KW-0560">Oxidoreductase</keyword>
<dbReference type="SUPFAM" id="SSF51735">
    <property type="entry name" value="NAD(P)-binding Rossmann-fold domains"/>
    <property type="match status" value="1"/>
</dbReference>
<dbReference type="Pfam" id="PF07993">
    <property type="entry name" value="NAD_binding_4"/>
    <property type="match status" value="1"/>
</dbReference>
<dbReference type="GO" id="GO:0102965">
    <property type="term" value="F:alcohol-forming long-chain fatty acyl-CoA reductase activity"/>
    <property type="evidence" value="ECO:0007669"/>
    <property type="project" value="UniProtKB-EC"/>
</dbReference>
<comment type="function">
    <text evidence="1">Catalyzes the reduction of fatty acyl-CoA to fatty alcohols.</text>
</comment>
<evidence type="ECO:0000313" key="3">
    <source>
        <dbReference type="EMBL" id="SSX19700.1"/>
    </source>
</evidence>
<dbReference type="PANTHER" id="PTHR11011:SF45">
    <property type="entry name" value="FATTY ACYL-COA REDUCTASE CG8306-RELATED"/>
    <property type="match status" value="1"/>
</dbReference>
<proteinExistence type="inferred from homology"/>
<accession>A0A336LP59</accession>
<organism evidence="3">
    <name type="scientific">Culicoides sonorensis</name>
    <name type="common">Biting midge</name>
    <dbReference type="NCBI Taxonomy" id="179676"/>
    <lineage>
        <taxon>Eukaryota</taxon>
        <taxon>Metazoa</taxon>
        <taxon>Ecdysozoa</taxon>
        <taxon>Arthropoda</taxon>
        <taxon>Hexapoda</taxon>
        <taxon>Insecta</taxon>
        <taxon>Pterygota</taxon>
        <taxon>Neoptera</taxon>
        <taxon>Endopterygota</taxon>
        <taxon>Diptera</taxon>
        <taxon>Nematocera</taxon>
        <taxon>Chironomoidea</taxon>
        <taxon>Ceratopogonidae</taxon>
        <taxon>Ceratopogoninae</taxon>
        <taxon>Culicoides</taxon>
        <taxon>Monoculicoides</taxon>
    </lineage>
</organism>
<protein>
    <recommendedName>
        <fullName evidence="1">Fatty acyl-CoA reductase</fullName>
        <ecNumber evidence="1">1.2.1.84</ecNumber>
    </recommendedName>
</protein>
<feature type="domain" description="Thioester reductase (TE)" evidence="2">
    <location>
        <begin position="16"/>
        <end position="123"/>
    </location>
</feature>
<dbReference type="AlphaFoldDB" id="A0A336LP59"/>
<comment type="similarity">
    <text evidence="1">Belongs to the fatty acyl-CoA reductase family.</text>
</comment>
<dbReference type="Gene3D" id="3.40.50.720">
    <property type="entry name" value="NAD(P)-binding Rossmann-like Domain"/>
    <property type="match status" value="2"/>
</dbReference>
<dbReference type="EC" id="1.2.1.84" evidence="1"/>
<dbReference type="InterPro" id="IPR036291">
    <property type="entry name" value="NAD(P)-bd_dom_sf"/>
</dbReference>